<proteinExistence type="predicted"/>
<reference evidence="1" key="1">
    <citation type="journal article" date="2014" name="Int. J. Syst. Evol. Microbiol.">
        <title>Complete genome sequence of Corynebacterium casei LMG S-19264T (=DSM 44701T), isolated from a smear-ripened cheese.</title>
        <authorList>
            <consortium name="US DOE Joint Genome Institute (JGI-PGF)"/>
            <person name="Walter F."/>
            <person name="Albersmeier A."/>
            <person name="Kalinowski J."/>
            <person name="Ruckert C."/>
        </authorList>
    </citation>
    <scope>NUCLEOTIDE SEQUENCE</scope>
    <source>
        <strain evidence="1">CGMCC 1.15725</strain>
    </source>
</reference>
<gene>
    <name evidence="1" type="ORF">GCM10011611_65230</name>
</gene>
<sequence length="70" mass="7680">MPGDPVEIARCWPEGIVTQGIVARWGKVMPAQTAKAWDVHPSRRERIQAMNIQAMNTADHAAAFGATLRP</sequence>
<dbReference type="AlphaFoldDB" id="A0A8J2Z0B7"/>
<comment type="caution">
    <text evidence="1">The sequence shown here is derived from an EMBL/GenBank/DDBJ whole genome shotgun (WGS) entry which is preliminary data.</text>
</comment>
<evidence type="ECO:0000313" key="2">
    <source>
        <dbReference type="Proteomes" id="UP000646365"/>
    </source>
</evidence>
<evidence type="ECO:0000313" key="1">
    <source>
        <dbReference type="EMBL" id="GGF49764.1"/>
    </source>
</evidence>
<organism evidence="1 2">
    <name type="scientific">Aliidongia dinghuensis</name>
    <dbReference type="NCBI Taxonomy" id="1867774"/>
    <lineage>
        <taxon>Bacteria</taxon>
        <taxon>Pseudomonadati</taxon>
        <taxon>Pseudomonadota</taxon>
        <taxon>Alphaproteobacteria</taxon>
        <taxon>Rhodospirillales</taxon>
        <taxon>Dongiaceae</taxon>
        <taxon>Aliidongia</taxon>
    </lineage>
</organism>
<protein>
    <submittedName>
        <fullName evidence="1">Uncharacterized protein</fullName>
    </submittedName>
</protein>
<name>A0A8J2Z0B7_9PROT</name>
<reference evidence="1" key="2">
    <citation type="submission" date="2020-09" db="EMBL/GenBank/DDBJ databases">
        <authorList>
            <person name="Sun Q."/>
            <person name="Zhou Y."/>
        </authorList>
    </citation>
    <scope>NUCLEOTIDE SEQUENCE</scope>
    <source>
        <strain evidence="1">CGMCC 1.15725</strain>
    </source>
</reference>
<dbReference type="Proteomes" id="UP000646365">
    <property type="component" value="Unassembled WGS sequence"/>
</dbReference>
<accession>A0A8J2Z0B7</accession>
<dbReference type="EMBL" id="BMJQ01000031">
    <property type="protein sequence ID" value="GGF49764.1"/>
    <property type="molecule type" value="Genomic_DNA"/>
</dbReference>
<keyword evidence="2" id="KW-1185">Reference proteome</keyword>